<dbReference type="Proteomes" id="UP000186955">
    <property type="component" value="Unassembled WGS sequence"/>
</dbReference>
<proteinExistence type="predicted"/>
<dbReference type="SUPFAM" id="SSF51735">
    <property type="entry name" value="NAD(P)-binding Rossmann-fold domains"/>
    <property type="match status" value="1"/>
</dbReference>
<dbReference type="InterPro" id="IPR036291">
    <property type="entry name" value="NAD(P)-bd_dom_sf"/>
</dbReference>
<accession>A0A1Q5UD17</accession>
<dbReference type="PANTHER" id="PTHR45458">
    <property type="entry name" value="SHORT-CHAIN DEHYDROGENASE/REDUCTASE SDR"/>
    <property type="match status" value="1"/>
</dbReference>
<keyword evidence="2" id="KW-1185">Reference proteome</keyword>
<evidence type="ECO:0008006" key="3">
    <source>
        <dbReference type="Google" id="ProtNLM"/>
    </source>
</evidence>
<comment type="caution">
    <text evidence="1">The sequence shown here is derived from an EMBL/GenBank/DDBJ whole genome shotgun (WGS) entry which is preliminary data.</text>
</comment>
<dbReference type="GO" id="GO:0016616">
    <property type="term" value="F:oxidoreductase activity, acting on the CH-OH group of donors, NAD or NADP as acceptor"/>
    <property type="evidence" value="ECO:0007669"/>
    <property type="project" value="TreeGrafter"/>
</dbReference>
<dbReference type="Gene3D" id="3.40.50.720">
    <property type="entry name" value="NAD(P)-binding Rossmann-like Domain"/>
    <property type="match status" value="1"/>
</dbReference>
<dbReference type="PRINTS" id="PR00081">
    <property type="entry name" value="GDHRDH"/>
</dbReference>
<dbReference type="InterPro" id="IPR002347">
    <property type="entry name" value="SDR_fam"/>
</dbReference>
<evidence type="ECO:0000313" key="1">
    <source>
        <dbReference type="EMBL" id="OKP10351.1"/>
    </source>
</evidence>
<dbReference type="EMBL" id="MNBE01000353">
    <property type="protein sequence ID" value="OKP10351.1"/>
    <property type="molecule type" value="Genomic_DNA"/>
</dbReference>
<organism evidence="1 2">
    <name type="scientific">Penicillium subrubescens</name>
    <dbReference type="NCBI Taxonomy" id="1316194"/>
    <lineage>
        <taxon>Eukaryota</taxon>
        <taxon>Fungi</taxon>
        <taxon>Dikarya</taxon>
        <taxon>Ascomycota</taxon>
        <taxon>Pezizomycotina</taxon>
        <taxon>Eurotiomycetes</taxon>
        <taxon>Eurotiomycetidae</taxon>
        <taxon>Eurotiales</taxon>
        <taxon>Aspergillaceae</taxon>
        <taxon>Penicillium</taxon>
    </lineage>
</organism>
<name>A0A1Q5UD17_9EURO</name>
<dbReference type="AlphaFoldDB" id="A0A1Q5UD17"/>
<evidence type="ECO:0000313" key="2">
    <source>
        <dbReference type="Proteomes" id="UP000186955"/>
    </source>
</evidence>
<gene>
    <name evidence="1" type="ORF">PENSUB_4198</name>
</gene>
<reference evidence="1 2" key="1">
    <citation type="submission" date="2016-10" db="EMBL/GenBank/DDBJ databases">
        <title>Genome sequence of the ascomycete fungus Penicillium subrubescens.</title>
        <authorList>
            <person name="De Vries R.P."/>
            <person name="Peng M."/>
            <person name="Dilokpimol A."/>
            <person name="Hilden K."/>
            <person name="Makela M.R."/>
            <person name="Grigoriev I."/>
            <person name="Riley R."/>
            <person name="Granchi Z."/>
        </authorList>
    </citation>
    <scope>NUCLEOTIDE SEQUENCE [LARGE SCALE GENOMIC DNA]</scope>
    <source>
        <strain evidence="1 2">CBS 132785</strain>
    </source>
</reference>
<dbReference type="PANTHER" id="PTHR45458:SF1">
    <property type="entry name" value="SHORT CHAIN DEHYDROGENASE"/>
    <property type="match status" value="1"/>
</dbReference>
<dbReference type="CDD" id="cd05325">
    <property type="entry name" value="carb_red_sniffer_like_SDR_c"/>
    <property type="match status" value="1"/>
</dbReference>
<dbReference type="InterPro" id="IPR052184">
    <property type="entry name" value="SDR_enzymes"/>
</dbReference>
<protein>
    <recommendedName>
        <fullName evidence="3">C-factor</fullName>
    </recommendedName>
</protein>
<dbReference type="Pfam" id="PF00106">
    <property type="entry name" value="adh_short"/>
    <property type="match status" value="1"/>
</dbReference>
<sequence>MASILITGASRGFGLALVRELSSRPAAQVSKVFAAARGDSPALKEVAAASSGRVSVVRLDVTDEPSIKSAAAEVEAQLGGKGLDVLINNAGVCQYAGDGVKSMDNLEESLAINVFGVHRVTQAFLPLLQRGSLKKVANITTSLGSITLAAAAHYLPAPAYKISKATLNALTVQYALDYEKEGFAFVAIAPGWLKTDLGGGDMADLTPEQGAKASLDILFRPNAEINGQFPKVLIPGWEKAKGPNVYDGTNVPW</sequence>